<evidence type="ECO:0000256" key="1">
    <source>
        <dbReference type="ARBA" id="ARBA00005807"/>
    </source>
</evidence>
<keyword evidence="4" id="KW-1185">Reference proteome</keyword>
<evidence type="ECO:0000256" key="2">
    <source>
        <dbReference type="SAM" id="MobiDB-lite"/>
    </source>
</evidence>
<proteinExistence type="inferred from homology"/>
<dbReference type="GO" id="GO:0000266">
    <property type="term" value="P:mitochondrial fission"/>
    <property type="evidence" value="ECO:0007669"/>
    <property type="project" value="TreeGrafter"/>
</dbReference>
<evidence type="ECO:0000313" key="4">
    <source>
        <dbReference type="Proteomes" id="UP000678393"/>
    </source>
</evidence>
<evidence type="ECO:0000313" key="3">
    <source>
        <dbReference type="EMBL" id="CAG5122248.1"/>
    </source>
</evidence>
<feature type="compositionally biased region" description="Polar residues" evidence="2">
    <location>
        <begin position="1"/>
        <end position="15"/>
    </location>
</feature>
<dbReference type="AlphaFoldDB" id="A0A8S3Z1N3"/>
<organism evidence="3 4">
    <name type="scientific">Candidula unifasciata</name>
    <dbReference type="NCBI Taxonomy" id="100452"/>
    <lineage>
        <taxon>Eukaryota</taxon>
        <taxon>Metazoa</taxon>
        <taxon>Spiralia</taxon>
        <taxon>Lophotrochozoa</taxon>
        <taxon>Mollusca</taxon>
        <taxon>Gastropoda</taxon>
        <taxon>Heterobranchia</taxon>
        <taxon>Euthyneura</taxon>
        <taxon>Panpulmonata</taxon>
        <taxon>Eupulmonata</taxon>
        <taxon>Stylommatophora</taxon>
        <taxon>Helicina</taxon>
        <taxon>Helicoidea</taxon>
        <taxon>Geomitridae</taxon>
        <taxon>Candidula</taxon>
    </lineage>
</organism>
<accession>A0A8S3Z1N3</accession>
<protein>
    <submittedName>
        <fullName evidence="3">Uncharacterized protein</fullName>
    </submittedName>
</protein>
<dbReference type="EMBL" id="CAJHNH020001247">
    <property type="protein sequence ID" value="CAG5122248.1"/>
    <property type="molecule type" value="Genomic_DNA"/>
</dbReference>
<dbReference type="Proteomes" id="UP000678393">
    <property type="component" value="Unassembled WGS sequence"/>
</dbReference>
<name>A0A8S3Z1N3_9EUPU</name>
<dbReference type="PANTHER" id="PTHR14215:SF0">
    <property type="entry name" value="WH2 DOMAIN-CONTAINING PROTEIN"/>
    <property type="match status" value="1"/>
</dbReference>
<feature type="non-terminal residue" evidence="3">
    <location>
        <position position="98"/>
    </location>
</feature>
<dbReference type="GO" id="GO:0009060">
    <property type="term" value="P:aerobic respiration"/>
    <property type="evidence" value="ECO:0007669"/>
    <property type="project" value="TreeGrafter"/>
</dbReference>
<comment type="similarity">
    <text evidence="1">Belongs to the MTFR1 family.</text>
</comment>
<dbReference type="GO" id="GO:0005739">
    <property type="term" value="C:mitochondrion"/>
    <property type="evidence" value="ECO:0007669"/>
    <property type="project" value="TreeGrafter"/>
</dbReference>
<dbReference type="InterPro" id="IPR007972">
    <property type="entry name" value="Mtfr1"/>
</dbReference>
<dbReference type="PANTHER" id="PTHR14215">
    <property type="entry name" value="PROTEIN OF UNKNOWN FUNCTION DUF729"/>
    <property type="match status" value="1"/>
</dbReference>
<dbReference type="OrthoDB" id="2133332at2759"/>
<feature type="region of interest" description="Disordered" evidence="2">
    <location>
        <begin position="1"/>
        <end position="20"/>
    </location>
</feature>
<gene>
    <name evidence="3" type="ORF">CUNI_LOCUS7806</name>
</gene>
<feature type="region of interest" description="Disordered" evidence="2">
    <location>
        <begin position="76"/>
        <end position="98"/>
    </location>
</feature>
<comment type="caution">
    <text evidence="3">The sequence shown here is derived from an EMBL/GenBank/DDBJ whole genome shotgun (WGS) entry which is preliminary data.</text>
</comment>
<sequence length="98" mass="10708">NSLSSIDDLSTSRQKANARKSVPDMVTVLKDLGNVKLRAIERSPGGTPVKRRLEREPTDPAAIIAQALKKKFSSHWGFSSESDKDYDSSSFASDHSTS</sequence>
<feature type="compositionally biased region" description="Low complexity" evidence="2">
    <location>
        <begin position="88"/>
        <end position="98"/>
    </location>
</feature>
<feature type="non-terminal residue" evidence="3">
    <location>
        <position position="1"/>
    </location>
</feature>
<reference evidence="3" key="1">
    <citation type="submission" date="2021-04" db="EMBL/GenBank/DDBJ databases">
        <authorList>
            <consortium name="Molecular Ecology Group"/>
        </authorList>
    </citation>
    <scope>NUCLEOTIDE SEQUENCE</scope>
</reference>